<comment type="caution">
    <text evidence="3">The sequence shown here is derived from an EMBL/GenBank/DDBJ whole genome shotgun (WGS) entry which is preliminary data.</text>
</comment>
<feature type="compositionally biased region" description="Basic residues" evidence="1">
    <location>
        <begin position="54"/>
        <end position="69"/>
    </location>
</feature>
<feature type="region of interest" description="Disordered" evidence="1">
    <location>
        <begin position="134"/>
        <end position="207"/>
    </location>
</feature>
<dbReference type="EMBL" id="BQNB010012718">
    <property type="protein sequence ID" value="GJT07039.1"/>
    <property type="molecule type" value="Genomic_DNA"/>
</dbReference>
<reference evidence="3" key="2">
    <citation type="submission" date="2022-01" db="EMBL/GenBank/DDBJ databases">
        <authorList>
            <person name="Yamashiro T."/>
            <person name="Shiraishi A."/>
            <person name="Satake H."/>
            <person name="Nakayama K."/>
        </authorList>
    </citation>
    <scope>NUCLEOTIDE SEQUENCE</scope>
</reference>
<sequence>MALNDWAAAPPEMWVNPCYWLSTWKETYSHKIQPIFGTKYLEKSTCPTTLFPPKHHVQVGRPRQKRKRSKHEDEPFMKDGKLSRKGRTITCQSCGNTGHNKTTCKGQGQKASTGGNNAEASGLFVAAGEGGAGGVGVASQGSSHSRWTKRRVQTERISPQKRTPTQPASQPSTSSQVPVSETKNADKRKMSDGVPTQSSAAGGASEWSFLMDDPNITMEEYIRLEEEKAQKRGKVFNWETSKYGKIWYDEDILDLRSVKTEFPAIVFNDNLTSNEIPSCEPTVSSPNDEIDFRISFDESDDEDYTPSVSCIDDLDFFKDFENEFPAIVYNDALTSKSDFSTEPTLCPQHIDKFDLKDETSLSEYDEVEQSVLYFNDLFPFNIVYPDDLKSDKGNDDNKIDMIQSSEGNENTNKLLEESHDKIKNVFIMGSFIMGLNVNIVAWNYFFNEMIFNLIKNLYVSFGIPFDPKRYYKDGDYARMLRRLRYVFFTLLNLGKIGLQEWIRRIRTWLFHLEIRGTSISDLRDCNLIAEGLSTRILMEHRDAQGQSVFTSRAWRRLFDIKGPLVHELILEFFSTFRFGEAVLDLDTARALQFQLGGARRYPSWRQFILALGLHTTEEMETISSAGDFLGTTPSYTSIRDPILRLCHRDGCWIGQHPLLVGLISEKVCCWDEERGSYLRWTICAEFKDTWAWVPAGPARTQGERIARLVEEVHGMREALQGERGPVIKPGSKFSTIVREYVTEASRLSKSRAELRRESVYKSVKAEEKA</sequence>
<feature type="compositionally biased region" description="Low complexity" evidence="1">
    <location>
        <begin position="163"/>
        <end position="180"/>
    </location>
</feature>
<keyword evidence="2" id="KW-0812">Transmembrane</keyword>
<name>A0ABQ5AYC4_9ASTR</name>
<evidence type="ECO:0000313" key="3">
    <source>
        <dbReference type="EMBL" id="GJT07039.1"/>
    </source>
</evidence>
<proteinExistence type="predicted"/>
<feature type="compositionally biased region" description="Basic and acidic residues" evidence="1">
    <location>
        <begin position="70"/>
        <end position="82"/>
    </location>
</feature>
<feature type="transmembrane region" description="Helical" evidence="2">
    <location>
        <begin position="425"/>
        <end position="446"/>
    </location>
</feature>
<evidence type="ECO:0000256" key="1">
    <source>
        <dbReference type="SAM" id="MobiDB-lite"/>
    </source>
</evidence>
<accession>A0ABQ5AYC4</accession>
<evidence type="ECO:0000313" key="4">
    <source>
        <dbReference type="Proteomes" id="UP001151760"/>
    </source>
</evidence>
<gene>
    <name evidence="3" type="ORF">Tco_0841501</name>
</gene>
<protein>
    <recommendedName>
        <fullName evidence="5">CCHC-type domain-containing protein</fullName>
    </recommendedName>
</protein>
<feature type="region of interest" description="Disordered" evidence="1">
    <location>
        <begin position="54"/>
        <end position="115"/>
    </location>
</feature>
<dbReference type="Proteomes" id="UP001151760">
    <property type="component" value="Unassembled WGS sequence"/>
</dbReference>
<keyword evidence="2" id="KW-1133">Transmembrane helix</keyword>
<evidence type="ECO:0000256" key="2">
    <source>
        <dbReference type="SAM" id="Phobius"/>
    </source>
</evidence>
<keyword evidence="2" id="KW-0472">Membrane</keyword>
<reference evidence="3" key="1">
    <citation type="journal article" date="2022" name="Int. J. Mol. Sci.">
        <title>Draft Genome of Tanacetum Coccineum: Genomic Comparison of Closely Related Tanacetum-Family Plants.</title>
        <authorList>
            <person name="Yamashiro T."/>
            <person name="Shiraishi A."/>
            <person name="Nakayama K."/>
            <person name="Satake H."/>
        </authorList>
    </citation>
    <scope>NUCLEOTIDE SEQUENCE</scope>
</reference>
<feature type="compositionally biased region" description="Polar residues" evidence="1">
    <location>
        <begin position="89"/>
        <end position="115"/>
    </location>
</feature>
<evidence type="ECO:0008006" key="5">
    <source>
        <dbReference type="Google" id="ProtNLM"/>
    </source>
</evidence>
<organism evidence="3 4">
    <name type="scientific">Tanacetum coccineum</name>
    <dbReference type="NCBI Taxonomy" id="301880"/>
    <lineage>
        <taxon>Eukaryota</taxon>
        <taxon>Viridiplantae</taxon>
        <taxon>Streptophyta</taxon>
        <taxon>Embryophyta</taxon>
        <taxon>Tracheophyta</taxon>
        <taxon>Spermatophyta</taxon>
        <taxon>Magnoliopsida</taxon>
        <taxon>eudicotyledons</taxon>
        <taxon>Gunneridae</taxon>
        <taxon>Pentapetalae</taxon>
        <taxon>asterids</taxon>
        <taxon>campanulids</taxon>
        <taxon>Asterales</taxon>
        <taxon>Asteraceae</taxon>
        <taxon>Asteroideae</taxon>
        <taxon>Anthemideae</taxon>
        <taxon>Anthemidinae</taxon>
        <taxon>Tanacetum</taxon>
    </lineage>
</organism>
<keyword evidence="4" id="KW-1185">Reference proteome</keyword>